<name>X6NWA3_RETFI</name>
<keyword evidence="5" id="KW-1185">Reference proteome</keyword>
<dbReference type="PANTHER" id="PTHR47977">
    <property type="entry name" value="RAS-RELATED PROTEIN RAB"/>
    <property type="match status" value="1"/>
</dbReference>
<accession>X6NWA3</accession>
<evidence type="ECO:0000256" key="1">
    <source>
        <dbReference type="ARBA" id="ARBA00022741"/>
    </source>
</evidence>
<dbReference type="GO" id="GO:0003924">
    <property type="term" value="F:GTPase activity"/>
    <property type="evidence" value="ECO:0007669"/>
    <property type="project" value="InterPro"/>
</dbReference>
<dbReference type="PRINTS" id="PR00449">
    <property type="entry name" value="RASTRNSFRMNG"/>
</dbReference>
<keyword evidence="2" id="KW-0342">GTP-binding</keyword>
<protein>
    <submittedName>
        <fullName evidence="4">Ras-related protein Rab-1A</fullName>
    </submittedName>
</protein>
<gene>
    <name evidence="4" type="ORF">RFI_06956</name>
</gene>
<dbReference type="EMBL" id="ASPP01005646">
    <property type="protein sequence ID" value="ETO30163.1"/>
    <property type="molecule type" value="Genomic_DNA"/>
</dbReference>
<keyword evidence="3" id="KW-0472">Membrane</keyword>
<dbReference type="AlphaFoldDB" id="X6NWA3"/>
<dbReference type="SMART" id="SM00173">
    <property type="entry name" value="RAS"/>
    <property type="match status" value="1"/>
</dbReference>
<dbReference type="GO" id="GO:0005525">
    <property type="term" value="F:GTP binding"/>
    <property type="evidence" value="ECO:0007669"/>
    <property type="project" value="UniProtKB-KW"/>
</dbReference>
<dbReference type="PROSITE" id="PS51421">
    <property type="entry name" value="RAS"/>
    <property type="match status" value="1"/>
</dbReference>
<dbReference type="SUPFAM" id="SSF52540">
    <property type="entry name" value="P-loop containing nucleoside triphosphate hydrolases"/>
    <property type="match status" value="1"/>
</dbReference>
<dbReference type="InterPro" id="IPR027417">
    <property type="entry name" value="P-loop_NTPase"/>
</dbReference>
<keyword evidence="1" id="KW-0547">Nucleotide-binding</keyword>
<dbReference type="SMART" id="SM00175">
    <property type="entry name" value="RAB"/>
    <property type="match status" value="1"/>
</dbReference>
<reference evidence="4 5" key="1">
    <citation type="journal article" date="2013" name="Curr. Biol.">
        <title>The Genome of the Foraminiferan Reticulomyxa filosa.</title>
        <authorList>
            <person name="Glockner G."/>
            <person name="Hulsmann N."/>
            <person name="Schleicher M."/>
            <person name="Noegel A.A."/>
            <person name="Eichinger L."/>
            <person name="Gallinger C."/>
            <person name="Pawlowski J."/>
            <person name="Sierra R."/>
            <person name="Euteneuer U."/>
            <person name="Pillet L."/>
            <person name="Moustafa A."/>
            <person name="Platzer M."/>
            <person name="Groth M."/>
            <person name="Szafranski K."/>
            <person name="Schliwa M."/>
        </authorList>
    </citation>
    <scope>NUCLEOTIDE SEQUENCE [LARGE SCALE GENOMIC DNA]</scope>
</reference>
<dbReference type="InterPro" id="IPR050227">
    <property type="entry name" value="Rab"/>
</dbReference>
<proteinExistence type="predicted"/>
<organism evidence="4 5">
    <name type="scientific">Reticulomyxa filosa</name>
    <dbReference type="NCBI Taxonomy" id="46433"/>
    <lineage>
        <taxon>Eukaryota</taxon>
        <taxon>Sar</taxon>
        <taxon>Rhizaria</taxon>
        <taxon>Retaria</taxon>
        <taxon>Foraminifera</taxon>
        <taxon>Monothalamids</taxon>
        <taxon>Reticulomyxidae</taxon>
        <taxon>Reticulomyxa</taxon>
    </lineage>
</organism>
<feature type="transmembrane region" description="Helical" evidence="3">
    <location>
        <begin position="250"/>
        <end position="274"/>
    </location>
</feature>
<dbReference type="Gene3D" id="3.40.50.300">
    <property type="entry name" value="P-loop containing nucleotide triphosphate hydrolases"/>
    <property type="match status" value="1"/>
</dbReference>
<evidence type="ECO:0000256" key="2">
    <source>
        <dbReference type="ARBA" id="ARBA00023134"/>
    </source>
</evidence>
<evidence type="ECO:0000256" key="3">
    <source>
        <dbReference type="SAM" id="Phobius"/>
    </source>
</evidence>
<dbReference type="PROSITE" id="PS51419">
    <property type="entry name" value="RAB"/>
    <property type="match status" value="1"/>
</dbReference>
<dbReference type="OrthoDB" id="9989112at2759"/>
<evidence type="ECO:0000313" key="5">
    <source>
        <dbReference type="Proteomes" id="UP000023152"/>
    </source>
</evidence>
<dbReference type="SMART" id="SM00174">
    <property type="entry name" value="RHO"/>
    <property type="match status" value="1"/>
</dbReference>
<dbReference type="Proteomes" id="UP000023152">
    <property type="component" value="Unassembled WGS sequence"/>
</dbReference>
<dbReference type="FunFam" id="3.40.50.300:FF:001447">
    <property type="entry name" value="Ras-related protein Rab-1B"/>
    <property type="match status" value="1"/>
</dbReference>
<dbReference type="Pfam" id="PF00071">
    <property type="entry name" value="Ras"/>
    <property type="match status" value="2"/>
</dbReference>
<keyword evidence="3" id="KW-0812">Transmembrane</keyword>
<comment type="caution">
    <text evidence="4">The sequence shown here is derived from an EMBL/GenBank/DDBJ whole genome shotgun (WGS) entry which is preliminary data.</text>
</comment>
<sequence>MYSENLLKLVLVGNSNVGKSCLRLVFFLFAIYFFSCFPAFFLFEQNHEYFKFEKGDWDKHNKMTTIGVDFKIKTVEISIFKNKEKKKYGAIFKLQIWDTAGQGLLLKKKKNTCSAKEHYFHCISYKKKERFMTITSSYYRGAHGIIVVYDITNRASFVNVSKWIEQVQDFAPKHVCKLLVGNKIDLDDKRVVSTTVPFCFFFLSFCGQELANQHDMAFVETSAKLNTQVANLFATMAQIITNKWKENLPVFVNIFYFILQEIIMNIFFSFSVTIK</sequence>
<keyword evidence="3" id="KW-1133">Transmembrane helix</keyword>
<feature type="transmembrane region" description="Helical" evidence="3">
    <location>
        <begin position="24"/>
        <end position="43"/>
    </location>
</feature>
<evidence type="ECO:0000313" key="4">
    <source>
        <dbReference type="EMBL" id="ETO30163.1"/>
    </source>
</evidence>
<dbReference type="InterPro" id="IPR001806">
    <property type="entry name" value="Small_GTPase"/>
</dbReference>